<comment type="similarity">
    <text evidence="1">Belongs to the PRORSD1 family.</text>
</comment>
<comment type="caution">
    <text evidence="3">The sequence shown here is derived from an EMBL/GenBank/DDBJ whole genome shotgun (WGS) entry which is preliminary data.</text>
</comment>
<dbReference type="GO" id="GO:0004812">
    <property type="term" value="F:aminoacyl-tRNA ligase activity"/>
    <property type="evidence" value="ECO:0007669"/>
    <property type="project" value="UniProtKB-KW"/>
</dbReference>
<gene>
    <name evidence="3" type="ORF">DKG74_14630</name>
</gene>
<dbReference type="OrthoDB" id="5145315at2"/>
<dbReference type="Pfam" id="PF04073">
    <property type="entry name" value="tRNA_edit"/>
    <property type="match status" value="1"/>
</dbReference>
<proteinExistence type="inferred from homology"/>
<keyword evidence="3" id="KW-0436">Ligase</keyword>
<evidence type="ECO:0000313" key="4">
    <source>
        <dbReference type="Proteomes" id="UP000245461"/>
    </source>
</evidence>
<feature type="domain" description="YbaK/aminoacyl-tRNA synthetase-associated" evidence="2">
    <location>
        <begin position="24"/>
        <end position="149"/>
    </location>
</feature>
<dbReference type="InterPro" id="IPR040285">
    <property type="entry name" value="ProX/PRXD1"/>
</dbReference>
<dbReference type="EMBL" id="QGLE01000008">
    <property type="protein sequence ID" value="PWR21235.1"/>
    <property type="molecule type" value="Genomic_DNA"/>
</dbReference>
<name>A0A317E806_9PROT</name>
<dbReference type="RefSeq" id="WP_109906912.1">
    <property type="nucleotide sequence ID" value="NZ_QGLE01000008.1"/>
</dbReference>
<reference evidence="3 4" key="1">
    <citation type="submission" date="2018-05" db="EMBL/GenBank/DDBJ databases">
        <title>Zavarzinia sp. HR-AS.</title>
        <authorList>
            <person name="Lee Y."/>
            <person name="Jeon C.O."/>
        </authorList>
    </citation>
    <scope>NUCLEOTIDE SEQUENCE [LARGE SCALE GENOMIC DNA]</scope>
    <source>
        <strain evidence="3 4">HR-AS</strain>
    </source>
</reference>
<dbReference type="AlphaFoldDB" id="A0A317E806"/>
<keyword evidence="3" id="KW-0030">Aminoacyl-tRNA synthetase</keyword>
<keyword evidence="4" id="KW-1185">Reference proteome</keyword>
<dbReference type="PANTHER" id="PTHR31423">
    <property type="entry name" value="YBAK DOMAIN-CONTAINING PROTEIN"/>
    <property type="match status" value="1"/>
</dbReference>
<accession>A0A317E806</accession>
<dbReference type="GO" id="GO:0002161">
    <property type="term" value="F:aminoacyl-tRNA deacylase activity"/>
    <property type="evidence" value="ECO:0007669"/>
    <property type="project" value="InterPro"/>
</dbReference>
<evidence type="ECO:0000259" key="2">
    <source>
        <dbReference type="Pfam" id="PF04073"/>
    </source>
</evidence>
<evidence type="ECO:0000313" key="3">
    <source>
        <dbReference type="EMBL" id="PWR21235.1"/>
    </source>
</evidence>
<dbReference type="Gene3D" id="3.90.960.10">
    <property type="entry name" value="YbaK/aminoacyl-tRNA synthetase-associated domain"/>
    <property type="match status" value="1"/>
</dbReference>
<dbReference type="PANTHER" id="PTHR31423:SF3">
    <property type="entry name" value="PROLYL-TRNA SYNTHETASE ASSOCIATED DOMAIN-CONTAINING PROTEIN 1-RELATED"/>
    <property type="match status" value="1"/>
</dbReference>
<dbReference type="CDD" id="cd04335">
    <property type="entry name" value="PrdX_deacylase"/>
    <property type="match status" value="1"/>
</dbReference>
<organism evidence="3 4">
    <name type="scientific">Zavarzinia aquatilis</name>
    <dbReference type="NCBI Taxonomy" id="2211142"/>
    <lineage>
        <taxon>Bacteria</taxon>
        <taxon>Pseudomonadati</taxon>
        <taxon>Pseudomonadota</taxon>
        <taxon>Alphaproteobacteria</taxon>
        <taxon>Rhodospirillales</taxon>
        <taxon>Zavarziniaceae</taxon>
        <taxon>Zavarzinia</taxon>
    </lineage>
</organism>
<dbReference type="InterPro" id="IPR036754">
    <property type="entry name" value="YbaK/aa-tRNA-synt-asso_dom_sf"/>
</dbReference>
<dbReference type="InterPro" id="IPR007214">
    <property type="entry name" value="YbaK/aa-tRNA-synth-assoc-dom"/>
</dbReference>
<evidence type="ECO:0000256" key="1">
    <source>
        <dbReference type="ARBA" id="ARBA00010201"/>
    </source>
</evidence>
<dbReference type="FunFam" id="3.90.960.10:FF:000005">
    <property type="entry name" value="Putative prolyl-tRNA synthetase"/>
    <property type="match status" value="1"/>
</dbReference>
<dbReference type="SUPFAM" id="SSF55826">
    <property type="entry name" value="YbaK/ProRS associated domain"/>
    <property type="match status" value="1"/>
</dbReference>
<sequence length="178" mass="18917">MPLTDSELLARLDALGIAHRTHDHAPAHTVEEAQALRGALVGGHAKNLFLKDRKGGFWLVVAEENTRVDLTALEKFLQAPRLSFGAAEAMTALLGVSPGSVTPLALANESAAPVRLVLDEGLMAFDPLHFHPLRNDRTTALPRADFLRFLEAVGHPPLMADLAGLAAARAAARAAKAD</sequence>
<protein>
    <submittedName>
        <fullName evidence="3">Prolyl-tRNA synthetase associated domain-containing protein</fullName>
    </submittedName>
</protein>
<dbReference type="Proteomes" id="UP000245461">
    <property type="component" value="Unassembled WGS sequence"/>
</dbReference>